<evidence type="ECO:0000256" key="5">
    <source>
        <dbReference type="SAM" id="Phobius"/>
    </source>
</evidence>
<dbReference type="InterPro" id="IPR005828">
    <property type="entry name" value="MFS_sugar_transport-like"/>
</dbReference>
<evidence type="ECO:0000259" key="6">
    <source>
        <dbReference type="PROSITE" id="PS50850"/>
    </source>
</evidence>
<dbReference type="EMBL" id="BQKY01000013">
    <property type="protein sequence ID" value="GJN93151.1"/>
    <property type="molecule type" value="Genomic_DNA"/>
</dbReference>
<dbReference type="PROSITE" id="PS50850">
    <property type="entry name" value="MFS"/>
    <property type="match status" value="1"/>
</dbReference>
<protein>
    <recommendedName>
        <fullName evidence="6">Major facilitator superfamily (MFS) profile domain-containing protein</fullName>
    </recommendedName>
</protein>
<feature type="transmembrane region" description="Helical" evidence="5">
    <location>
        <begin position="323"/>
        <end position="343"/>
    </location>
</feature>
<dbReference type="AlphaFoldDB" id="A0AAV5GKI2"/>
<dbReference type="InterPro" id="IPR036259">
    <property type="entry name" value="MFS_trans_sf"/>
</dbReference>
<dbReference type="GO" id="GO:0046943">
    <property type="term" value="F:carboxylic acid transmembrane transporter activity"/>
    <property type="evidence" value="ECO:0007669"/>
    <property type="project" value="TreeGrafter"/>
</dbReference>
<evidence type="ECO:0000313" key="8">
    <source>
        <dbReference type="Proteomes" id="UP001342314"/>
    </source>
</evidence>
<keyword evidence="8" id="KW-1185">Reference proteome</keyword>
<keyword evidence="2 5" id="KW-0812">Transmembrane</keyword>
<dbReference type="PANTHER" id="PTHR23508">
    <property type="entry name" value="CARBOXYLIC ACID TRANSPORTER PROTEIN HOMOLOG"/>
    <property type="match status" value="1"/>
</dbReference>
<evidence type="ECO:0000256" key="3">
    <source>
        <dbReference type="ARBA" id="ARBA00022989"/>
    </source>
</evidence>
<dbReference type="GO" id="GO:0005886">
    <property type="term" value="C:plasma membrane"/>
    <property type="evidence" value="ECO:0007669"/>
    <property type="project" value="TreeGrafter"/>
</dbReference>
<dbReference type="Gene3D" id="1.20.1250.20">
    <property type="entry name" value="MFS general substrate transporter like domains"/>
    <property type="match status" value="1"/>
</dbReference>
<sequence length="461" mass="49537">MAAGDFLLSSTVDAEEQNADSGALTLQIALVFACGSDGFVNAAAGSVNTMLARIYPDEYGKNHYSELFSGMAYLGTVVGMLLFGFFVDRYGRKYGMLASSCIMIVGSALCAGAYGANGSTQGMFAALIAYRCITGIGIGGEYPSGSTAASENTEEAGVPKRFQHGLFVPLVLYWICGEDHLRLIWRLTFGLGIVPAGLVLLWRLRMPLEPTRYRTSAIKRNVPWKLVARKYWRSFLGVSLCWFLYECIVDTITGGSTKLSTVFAWNVVINAFYLPGTFIGALLVDVVGPKKQLIFFLCCQGTVGFVMSGVYEQLTRHVAGFAILYGVFLSMGEAGPGDCLGLLASKSWPTATGLVHSLAAAAVGKIGAYVGVWAFPAIINDFPEGPKQTSGPFWIGSGLAFLSAIIALLLIPEVPANGMTNTDADFRDYLAANGYDLSNMGLSEERLVEQRDSLEKRESPA</sequence>
<evidence type="ECO:0000256" key="2">
    <source>
        <dbReference type="ARBA" id="ARBA00022692"/>
    </source>
</evidence>
<keyword evidence="3 5" id="KW-1133">Transmembrane helix</keyword>
<dbReference type="InterPro" id="IPR020846">
    <property type="entry name" value="MFS_dom"/>
</dbReference>
<evidence type="ECO:0000256" key="1">
    <source>
        <dbReference type="ARBA" id="ARBA00004141"/>
    </source>
</evidence>
<reference evidence="7 8" key="1">
    <citation type="submission" date="2021-12" db="EMBL/GenBank/DDBJ databases">
        <title>High titer production of polyol ester of fatty acids by Rhodotorula paludigena BS15 towards product separation-free biomass refinery.</title>
        <authorList>
            <person name="Mano J."/>
            <person name="Ono H."/>
            <person name="Tanaka T."/>
            <person name="Naito K."/>
            <person name="Sushida H."/>
            <person name="Ike M."/>
            <person name="Tokuyasu K."/>
            <person name="Kitaoka M."/>
        </authorList>
    </citation>
    <scope>NUCLEOTIDE SEQUENCE [LARGE SCALE GENOMIC DNA]</scope>
    <source>
        <strain evidence="7 8">BS15</strain>
    </source>
</reference>
<dbReference type="Proteomes" id="UP001342314">
    <property type="component" value="Unassembled WGS sequence"/>
</dbReference>
<dbReference type="PANTHER" id="PTHR23508:SF10">
    <property type="entry name" value="CARBOXYLIC ACID TRANSPORTER PROTEIN HOMOLOG"/>
    <property type="match status" value="1"/>
</dbReference>
<evidence type="ECO:0000313" key="7">
    <source>
        <dbReference type="EMBL" id="GJN93151.1"/>
    </source>
</evidence>
<dbReference type="Pfam" id="PF00083">
    <property type="entry name" value="Sugar_tr"/>
    <property type="match status" value="2"/>
</dbReference>
<accession>A0AAV5GKI2</accession>
<gene>
    <name evidence="7" type="ORF">Rhopal_006198-T1</name>
</gene>
<feature type="transmembrane region" description="Helical" evidence="5">
    <location>
        <begin position="262"/>
        <end position="284"/>
    </location>
</feature>
<name>A0AAV5GKI2_9BASI</name>
<proteinExistence type="predicted"/>
<feature type="transmembrane region" description="Helical" evidence="5">
    <location>
        <begin position="235"/>
        <end position="256"/>
    </location>
</feature>
<organism evidence="7 8">
    <name type="scientific">Rhodotorula paludigena</name>
    <dbReference type="NCBI Taxonomy" id="86838"/>
    <lineage>
        <taxon>Eukaryota</taxon>
        <taxon>Fungi</taxon>
        <taxon>Dikarya</taxon>
        <taxon>Basidiomycota</taxon>
        <taxon>Pucciniomycotina</taxon>
        <taxon>Microbotryomycetes</taxon>
        <taxon>Sporidiobolales</taxon>
        <taxon>Sporidiobolaceae</taxon>
        <taxon>Rhodotorula</taxon>
    </lineage>
</organism>
<feature type="transmembrane region" description="Helical" evidence="5">
    <location>
        <begin position="293"/>
        <end position="311"/>
    </location>
</feature>
<keyword evidence="4 5" id="KW-0472">Membrane</keyword>
<comment type="caution">
    <text evidence="7">The sequence shown here is derived from an EMBL/GenBank/DDBJ whole genome shotgun (WGS) entry which is preliminary data.</text>
</comment>
<evidence type="ECO:0000256" key="4">
    <source>
        <dbReference type="ARBA" id="ARBA00023136"/>
    </source>
</evidence>
<comment type="subcellular location">
    <subcellularLocation>
        <location evidence="1">Membrane</location>
        <topology evidence="1">Multi-pass membrane protein</topology>
    </subcellularLocation>
</comment>
<feature type="domain" description="Major facilitator superfamily (MFS) profile" evidence="6">
    <location>
        <begin position="30"/>
        <end position="415"/>
    </location>
</feature>
<feature type="transmembrane region" description="Helical" evidence="5">
    <location>
        <begin position="183"/>
        <end position="204"/>
    </location>
</feature>
<feature type="transmembrane region" description="Helical" evidence="5">
    <location>
        <begin position="67"/>
        <end position="87"/>
    </location>
</feature>
<feature type="transmembrane region" description="Helical" evidence="5">
    <location>
        <begin position="391"/>
        <end position="411"/>
    </location>
</feature>
<feature type="transmembrane region" description="Helical" evidence="5">
    <location>
        <begin position="355"/>
        <end position="379"/>
    </location>
</feature>
<dbReference type="SUPFAM" id="SSF103473">
    <property type="entry name" value="MFS general substrate transporter"/>
    <property type="match status" value="1"/>
</dbReference>
<feature type="transmembrane region" description="Helical" evidence="5">
    <location>
        <begin position="94"/>
        <end position="114"/>
    </location>
</feature>